<feature type="compositionally biased region" description="Low complexity" evidence="2">
    <location>
        <begin position="13"/>
        <end position="36"/>
    </location>
</feature>
<organism evidence="4 5">
    <name type="scientific">Phascolarctos cinereus</name>
    <name type="common">Koala</name>
    <dbReference type="NCBI Taxonomy" id="38626"/>
    <lineage>
        <taxon>Eukaryota</taxon>
        <taxon>Metazoa</taxon>
        <taxon>Chordata</taxon>
        <taxon>Craniata</taxon>
        <taxon>Vertebrata</taxon>
        <taxon>Euteleostomi</taxon>
        <taxon>Mammalia</taxon>
        <taxon>Metatheria</taxon>
        <taxon>Diprotodontia</taxon>
        <taxon>Phascolarctidae</taxon>
        <taxon>Phascolarctos</taxon>
    </lineage>
</organism>
<dbReference type="GO" id="GO:0008270">
    <property type="term" value="F:zinc ion binding"/>
    <property type="evidence" value="ECO:0007669"/>
    <property type="project" value="UniProtKB-UniRule"/>
</dbReference>
<feature type="compositionally biased region" description="Basic and acidic residues" evidence="2">
    <location>
        <begin position="413"/>
        <end position="434"/>
    </location>
</feature>
<evidence type="ECO:0000313" key="4">
    <source>
        <dbReference type="Proteomes" id="UP000515140"/>
    </source>
</evidence>
<feature type="region of interest" description="Disordered" evidence="2">
    <location>
        <begin position="297"/>
        <end position="447"/>
    </location>
</feature>
<feature type="binding site" evidence="1">
    <location>
        <position position="106"/>
    </location>
    <ligand>
        <name>Zn(2+)</name>
        <dbReference type="ChEBI" id="CHEBI:29105"/>
    </ligand>
</feature>
<dbReference type="GeneID" id="110210277"/>
<name>A0A6P5KJH0_PHACI</name>
<dbReference type="InterPro" id="IPR012934">
    <property type="entry name" value="Znf_AD"/>
</dbReference>
<feature type="compositionally biased region" description="Polar residues" evidence="2">
    <location>
        <begin position="324"/>
        <end position="334"/>
    </location>
</feature>
<feature type="binding site" evidence="1">
    <location>
        <position position="103"/>
    </location>
    <ligand>
        <name>Zn(2+)</name>
        <dbReference type="ChEBI" id="CHEBI:29105"/>
    </ligand>
</feature>
<feature type="binding site" evidence="1">
    <location>
        <position position="160"/>
    </location>
    <ligand>
        <name>Zn(2+)</name>
        <dbReference type="ChEBI" id="CHEBI:29105"/>
    </ligand>
</feature>
<reference evidence="5" key="1">
    <citation type="submission" date="2025-08" db="UniProtKB">
        <authorList>
            <consortium name="RefSeq"/>
        </authorList>
    </citation>
    <scope>IDENTIFICATION</scope>
    <source>
        <tissue evidence="5">Spleen</tissue>
    </source>
</reference>
<dbReference type="Proteomes" id="UP000515140">
    <property type="component" value="Unplaced"/>
</dbReference>
<dbReference type="KEGG" id="pcw:110210277"/>
<evidence type="ECO:0000259" key="3">
    <source>
        <dbReference type="PROSITE" id="PS51915"/>
    </source>
</evidence>
<feature type="compositionally biased region" description="Pro residues" evidence="2">
    <location>
        <begin position="345"/>
        <end position="357"/>
    </location>
</feature>
<dbReference type="GO" id="GO:0005634">
    <property type="term" value="C:nucleus"/>
    <property type="evidence" value="ECO:0007669"/>
    <property type="project" value="InterPro"/>
</dbReference>
<dbReference type="AlphaFoldDB" id="A0A6P5KJH0"/>
<gene>
    <name evidence="5" type="primary">ZNF276</name>
</gene>
<sequence>MKRDRLGRFLSPGAAGKRGLAAAATSGPGARARAPRAGGGGSGTEEDGEGAAEAPPRPGGSWGAGPPRGCGDDEDDDEAAAATVSEDGPDEAGPGRPLSMGYCRLCHGKFSSRSLRHIFGQVPGESCEKPRRMEQVFFMDFKRLLGVPIHQDPALPQFVCKNCHAQFYKCHSILKSFLQRVNTSPTGHRRPRGKGGTDDGSQAETEEGDCLVDLITSSPQCLRRLVGWAHGHAVSCGAVPSLQNVLSSEYCGIIQAVWGCDQGHDYIMDTDSNCSTLLLDSTLAVRWEWDRETAPRLSITSGTKPPAAVLQSPGSRGTMVPAGTESQSLPSTHEVQPPVEDNPAGPEPDSPPEPRQPPSGAQGQLSVKQVSSSALDDRVKDEFSDLSEGDFLSDDENDKRRTTQSSDESFEPYPEKKVSGKMSDSKAKKSDEPKIRKKPGPKPGWKKKIKCERESCLPFISVLTRAAQLCTEGQMG</sequence>
<evidence type="ECO:0000313" key="5">
    <source>
        <dbReference type="RefSeq" id="XP_020844767.1"/>
    </source>
</evidence>
<feature type="compositionally biased region" description="Acidic residues" evidence="2">
    <location>
        <begin position="384"/>
        <end position="396"/>
    </location>
</feature>
<feature type="compositionally biased region" description="Polar residues" evidence="2">
    <location>
        <begin position="363"/>
        <end position="374"/>
    </location>
</feature>
<keyword evidence="1" id="KW-0863">Zinc-finger</keyword>
<keyword evidence="1" id="KW-0479">Metal-binding</keyword>
<evidence type="ECO:0000256" key="1">
    <source>
        <dbReference type="PROSITE-ProRule" id="PRU01263"/>
    </source>
</evidence>
<dbReference type="PROSITE" id="PS51915">
    <property type="entry name" value="ZAD"/>
    <property type="match status" value="1"/>
</dbReference>
<proteinExistence type="predicted"/>
<feature type="binding site" evidence="1">
    <location>
        <position position="163"/>
    </location>
    <ligand>
        <name>Zn(2+)</name>
        <dbReference type="ChEBI" id="CHEBI:29105"/>
    </ligand>
</feature>
<dbReference type="RefSeq" id="XP_020844767.1">
    <property type="nucleotide sequence ID" value="XM_020989108.1"/>
</dbReference>
<feature type="compositionally biased region" description="Basic residues" evidence="2">
    <location>
        <begin position="435"/>
        <end position="447"/>
    </location>
</feature>
<dbReference type="CTD" id="92822"/>
<keyword evidence="4" id="KW-1185">Reference proteome</keyword>
<dbReference type="Pfam" id="PF07776">
    <property type="entry name" value="zf-AD"/>
    <property type="match status" value="1"/>
</dbReference>
<keyword evidence="1" id="KW-0862">Zinc</keyword>
<feature type="region of interest" description="Disordered" evidence="2">
    <location>
        <begin position="183"/>
        <end position="204"/>
    </location>
</feature>
<evidence type="ECO:0000256" key="2">
    <source>
        <dbReference type="SAM" id="MobiDB-lite"/>
    </source>
</evidence>
<feature type="region of interest" description="Disordered" evidence="2">
    <location>
        <begin position="1"/>
        <end position="96"/>
    </location>
</feature>
<protein>
    <submittedName>
        <fullName evidence="5">Zinc finger protein 276 isoform X1</fullName>
    </submittedName>
</protein>
<accession>A0A6P5KJH0</accession>
<feature type="domain" description="ZAD" evidence="3">
    <location>
        <begin position="101"/>
        <end position="187"/>
    </location>
</feature>